<sequence length="72" mass="8617">MNKREELKRIIDNLPEEKLPDPAEFLKSLIPEDDEPLTEEELKEIEKSRQRMNNGEFVTLDDLIKELDEDYK</sequence>
<dbReference type="EMBL" id="SLUB01000003">
    <property type="protein sequence ID" value="THE14706.1"/>
    <property type="molecule type" value="Genomic_DNA"/>
</dbReference>
<dbReference type="RefSeq" id="WP_136378059.1">
    <property type="nucleotide sequence ID" value="NZ_SLUB01000003.1"/>
</dbReference>
<protein>
    <recommendedName>
        <fullName evidence="3">Addiction module protein</fullName>
    </recommendedName>
</protein>
<evidence type="ECO:0000313" key="1">
    <source>
        <dbReference type="EMBL" id="THE14706.1"/>
    </source>
</evidence>
<proteinExistence type="predicted"/>
<evidence type="ECO:0000313" key="2">
    <source>
        <dbReference type="Proteomes" id="UP000306477"/>
    </source>
</evidence>
<organism evidence="1 2">
    <name type="scientific">Bacillus timonensis</name>
    <dbReference type="NCBI Taxonomy" id="1033734"/>
    <lineage>
        <taxon>Bacteria</taxon>
        <taxon>Bacillati</taxon>
        <taxon>Bacillota</taxon>
        <taxon>Bacilli</taxon>
        <taxon>Bacillales</taxon>
        <taxon>Bacillaceae</taxon>
        <taxon>Bacillus</taxon>
    </lineage>
</organism>
<name>A0A4S3PYT1_9BACI</name>
<dbReference type="Proteomes" id="UP000306477">
    <property type="component" value="Unassembled WGS sequence"/>
</dbReference>
<accession>A0A4S3PYT1</accession>
<dbReference type="AlphaFoldDB" id="A0A4S3PYT1"/>
<gene>
    <name evidence="1" type="ORF">E1I69_02480</name>
</gene>
<keyword evidence="2" id="KW-1185">Reference proteome</keyword>
<reference evidence="1 2" key="1">
    <citation type="journal article" date="2019" name="Indoor Air">
        <title>Impacts of indoor surface finishes on bacterial viability.</title>
        <authorList>
            <person name="Hu J."/>
            <person name="Maamar S.B."/>
            <person name="Glawe A.J."/>
            <person name="Gottel N."/>
            <person name="Gilbert J.A."/>
            <person name="Hartmann E.M."/>
        </authorList>
    </citation>
    <scope>NUCLEOTIDE SEQUENCE [LARGE SCALE GENOMIC DNA]</scope>
    <source>
        <strain evidence="1 2">AF060A6</strain>
    </source>
</reference>
<comment type="caution">
    <text evidence="1">The sequence shown here is derived from an EMBL/GenBank/DDBJ whole genome shotgun (WGS) entry which is preliminary data.</text>
</comment>
<evidence type="ECO:0008006" key="3">
    <source>
        <dbReference type="Google" id="ProtNLM"/>
    </source>
</evidence>